<keyword evidence="1" id="KW-0732">Signal</keyword>
<dbReference type="Proteomes" id="UP000738349">
    <property type="component" value="Unassembled WGS sequence"/>
</dbReference>
<accession>A0A9P9FHY4</accession>
<evidence type="ECO:0000256" key="1">
    <source>
        <dbReference type="SAM" id="SignalP"/>
    </source>
</evidence>
<evidence type="ECO:0000313" key="4">
    <source>
        <dbReference type="Proteomes" id="UP000738349"/>
    </source>
</evidence>
<gene>
    <name evidence="3" type="ORF">EDB81DRAFT_756299</name>
</gene>
<comment type="caution">
    <text evidence="3">The sequence shown here is derived from an EMBL/GenBank/DDBJ whole genome shotgun (WGS) entry which is preliminary data.</text>
</comment>
<feature type="domain" description="Apple" evidence="2">
    <location>
        <begin position="59"/>
        <end position="141"/>
    </location>
</feature>
<feature type="signal peptide" evidence="1">
    <location>
        <begin position="1"/>
        <end position="19"/>
    </location>
</feature>
<protein>
    <recommendedName>
        <fullName evidence="2">Apple domain-containing protein</fullName>
    </recommendedName>
</protein>
<dbReference type="AlphaFoldDB" id="A0A9P9FHY4"/>
<feature type="chain" id="PRO_5040170990" description="Apple domain-containing protein" evidence="1">
    <location>
        <begin position="20"/>
        <end position="147"/>
    </location>
</feature>
<evidence type="ECO:0000313" key="3">
    <source>
        <dbReference type="EMBL" id="KAH7161789.1"/>
    </source>
</evidence>
<organism evidence="3 4">
    <name type="scientific">Dactylonectria macrodidyma</name>
    <dbReference type="NCBI Taxonomy" id="307937"/>
    <lineage>
        <taxon>Eukaryota</taxon>
        <taxon>Fungi</taxon>
        <taxon>Dikarya</taxon>
        <taxon>Ascomycota</taxon>
        <taxon>Pezizomycotina</taxon>
        <taxon>Sordariomycetes</taxon>
        <taxon>Hypocreomycetidae</taxon>
        <taxon>Hypocreales</taxon>
        <taxon>Nectriaceae</taxon>
        <taxon>Dactylonectria</taxon>
    </lineage>
</organism>
<dbReference type="EMBL" id="JAGMUV010000004">
    <property type="protein sequence ID" value="KAH7161789.1"/>
    <property type="molecule type" value="Genomic_DNA"/>
</dbReference>
<keyword evidence="4" id="KW-1185">Reference proteome</keyword>
<sequence length="147" mass="16472">MSFKLILSLLAMSLTGANARPHPKTRLLPNGVVLPASLSNAIQIPDCEKYFDLPAESRCCGDQVEGRPQGTYDHQLARMSFISPIDVETCYSECLQREKCVTFEHNGGTCILYSTRVDKLGYNPAIHTEGTRRNTLYDVECFYCKES</sequence>
<proteinExistence type="predicted"/>
<reference evidence="3" key="1">
    <citation type="journal article" date="2021" name="Nat. Commun.">
        <title>Genetic determinants of endophytism in the Arabidopsis root mycobiome.</title>
        <authorList>
            <person name="Mesny F."/>
            <person name="Miyauchi S."/>
            <person name="Thiergart T."/>
            <person name="Pickel B."/>
            <person name="Atanasova L."/>
            <person name="Karlsson M."/>
            <person name="Huettel B."/>
            <person name="Barry K.W."/>
            <person name="Haridas S."/>
            <person name="Chen C."/>
            <person name="Bauer D."/>
            <person name="Andreopoulos W."/>
            <person name="Pangilinan J."/>
            <person name="LaButti K."/>
            <person name="Riley R."/>
            <person name="Lipzen A."/>
            <person name="Clum A."/>
            <person name="Drula E."/>
            <person name="Henrissat B."/>
            <person name="Kohler A."/>
            <person name="Grigoriev I.V."/>
            <person name="Martin F.M."/>
            <person name="Hacquard S."/>
        </authorList>
    </citation>
    <scope>NUCLEOTIDE SEQUENCE</scope>
    <source>
        <strain evidence="3">MPI-CAGE-AT-0147</strain>
    </source>
</reference>
<dbReference type="InterPro" id="IPR003609">
    <property type="entry name" value="Pan_app"/>
</dbReference>
<dbReference type="PROSITE" id="PS50948">
    <property type="entry name" value="PAN"/>
    <property type="match status" value="1"/>
</dbReference>
<evidence type="ECO:0000259" key="2">
    <source>
        <dbReference type="PROSITE" id="PS50948"/>
    </source>
</evidence>
<name>A0A9P9FHY4_9HYPO</name>